<dbReference type="RefSeq" id="WP_070972775.1">
    <property type="nucleotide sequence ID" value="NZ_CP017603.1"/>
</dbReference>
<dbReference type="PROSITE" id="PS51832">
    <property type="entry name" value="HD_GYP"/>
    <property type="match status" value="1"/>
</dbReference>
<dbReference type="InterPro" id="IPR052020">
    <property type="entry name" value="Cyclic_di-GMP/3'3'-cGAMP_PDE"/>
</dbReference>
<evidence type="ECO:0000256" key="4">
    <source>
        <dbReference type="SAM" id="Coils"/>
    </source>
</evidence>
<feature type="domain" description="Response regulatory" evidence="5">
    <location>
        <begin position="11"/>
        <end position="128"/>
    </location>
</feature>
<evidence type="ECO:0000259" key="6">
    <source>
        <dbReference type="PROSITE" id="PS51832"/>
    </source>
</evidence>
<dbReference type="AlphaFoldDB" id="A0AAC9RMH7"/>
<dbReference type="EMBL" id="CP017603">
    <property type="protein sequence ID" value="AOY78130.1"/>
    <property type="molecule type" value="Genomic_DNA"/>
</dbReference>
<feature type="coiled-coil region" evidence="4">
    <location>
        <begin position="130"/>
        <end position="161"/>
    </location>
</feature>
<reference evidence="7 9" key="1">
    <citation type="submission" date="2016-10" db="EMBL/GenBank/DDBJ databases">
        <title>Complete Genome Sequence of Acetogen Clostridium formicoaceticum ATCC 27076.</title>
        <authorList>
            <person name="Bao T."/>
            <person name="Cheng C."/>
            <person name="Zhao J."/>
            <person name="Yang S.-T."/>
            <person name="Wang J."/>
            <person name="Wang M."/>
        </authorList>
    </citation>
    <scope>NUCLEOTIDE SEQUENCE [LARGE SCALE GENOMIC DNA]</scope>
    <source>
        <strain evidence="7 9">ATCC 27076</strain>
    </source>
</reference>
<dbReference type="Proteomes" id="UP000192478">
    <property type="component" value="Chromosome"/>
</dbReference>
<dbReference type="InterPro" id="IPR001789">
    <property type="entry name" value="Sig_transdc_resp-reg_receiver"/>
</dbReference>
<evidence type="ECO:0000313" key="7">
    <source>
        <dbReference type="EMBL" id="AOY78130.1"/>
    </source>
</evidence>
<dbReference type="Proteomes" id="UP000177894">
    <property type="component" value="Chromosome"/>
</dbReference>
<comment type="function">
    <text evidence="2">May play the central regulatory role in sporulation. It may be an element of the effector pathway responsible for the activation of sporulation genes in response to nutritional stress. Spo0A may act in concert with spo0H (a sigma factor) to control the expression of some genes that are critical to the sporulation process.</text>
</comment>
<dbReference type="CDD" id="cd17551">
    <property type="entry name" value="REC_RpfG-like"/>
    <property type="match status" value="1"/>
</dbReference>
<dbReference type="InterPro" id="IPR003607">
    <property type="entry name" value="HD/PDEase_dom"/>
</dbReference>
<feature type="domain" description="HD-GYP" evidence="6">
    <location>
        <begin position="155"/>
        <end position="351"/>
    </location>
</feature>
<gene>
    <name evidence="8" type="primary">rpfG_4</name>
    <name evidence="7" type="ORF">BJL90_21050</name>
    <name evidence="8" type="ORF">CLFO_31870</name>
</gene>
<evidence type="ECO:0000256" key="3">
    <source>
        <dbReference type="PROSITE-ProRule" id="PRU00169"/>
    </source>
</evidence>
<evidence type="ECO:0000259" key="5">
    <source>
        <dbReference type="PROSITE" id="PS50110"/>
    </source>
</evidence>
<evidence type="ECO:0000256" key="2">
    <source>
        <dbReference type="ARBA" id="ARBA00024867"/>
    </source>
</evidence>
<dbReference type="Gene3D" id="1.10.3210.10">
    <property type="entry name" value="Hypothetical protein af1432"/>
    <property type="match status" value="1"/>
</dbReference>
<keyword evidence="9" id="KW-1185">Reference proteome</keyword>
<feature type="modified residue" description="4-aspartylphosphate" evidence="3">
    <location>
        <position position="61"/>
    </location>
</feature>
<dbReference type="PROSITE" id="PS50110">
    <property type="entry name" value="RESPONSE_REGULATORY"/>
    <property type="match status" value="1"/>
</dbReference>
<dbReference type="PANTHER" id="PTHR45228:SF1">
    <property type="entry name" value="CYCLIC DI-GMP PHOSPHODIESTERASE TM_0186"/>
    <property type="match status" value="1"/>
</dbReference>
<dbReference type="GO" id="GO:0016787">
    <property type="term" value="F:hydrolase activity"/>
    <property type="evidence" value="ECO:0007669"/>
    <property type="project" value="UniProtKB-KW"/>
</dbReference>
<proteinExistence type="predicted"/>
<protein>
    <recommendedName>
        <fullName evidence="1">Stage 0 sporulation protein A homolog</fullName>
    </recommendedName>
</protein>
<dbReference type="GO" id="GO:0000160">
    <property type="term" value="P:phosphorelay signal transduction system"/>
    <property type="evidence" value="ECO:0007669"/>
    <property type="project" value="InterPro"/>
</dbReference>
<sequence>MIEKHNILSAKILIIDDMRTNVMLMEKILQKEGYRNIYTTTDPKEAVEMYSVIHPDIVLLDLNMPHMDGFEVIKELKSIERKSYLPILVLTAKDDMGSRNKALQEGARDFLGKPFNKREVLNRIHNILEVKLLQKKIEVQNEDLERKIAQRTKELKKSELEIARRLAIVGEFRDNDTGNHIIRVGKYSEIVARILGMDGACTQILLHAAPLHDIGKVAIPDSILLKPGKLTEEEWEIMKSHADIGGRILSGGRSQLIRMAETIAYTHHEKYDGSGYPKGLKGEEIPIEGRIVAICDFFDAVTTPRPYKDAWSIDVAVNEMLKLKGSHFEPKLLEIFMKILPQIIRIKKAYE</sequence>
<dbReference type="InterPro" id="IPR011006">
    <property type="entry name" value="CheY-like_superfamily"/>
</dbReference>
<keyword evidence="3" id="KW-0597">Phosphoprotein</keyword>
<accession>A0AAC9RMH7</accession>
<reference evidence="8 10" key="2">
    <citation type="submission" date="2017-03" db="EMBL/GenBank/DDBJ databases">
        <title>Complete sequence of Clostridium formicaceticum DSM 92.</title>
        <authorList>
            <person name="Poehlein A."/>
            <person name="Karl M."/>
            <person name="Bengelsdorf F.R."/>
            <person name="Duerre P."/>
            <person name="Daniel R."/>
        </authorList>
    </citation>
    <scope>NUCLEOTIDE SEQUENCE [LARGE SCALE GENOMIC DNA]</scope>
    <source>
        <strain evidence="8 10">DSM 92</strain>
    </source>
</reference>
<keyword evidence="8" id="KW-0378">Hydrolase</keyword>
<dbReference type="Pfam" id="PF00072">
    <property type="entry name" value="Response_reg"/>
    <property type="match status" value="1"/>
</dbReference>
<dbReference type="KEGG" id="cfm:BJL90_21050"/>
<dbReference type="InterPro" id="IPR037522">
    <property type="entry name" value="HD_GYP_dom"/>
</dbReference>
<dbReference type="Gene3D" id="3.40.50.2300">
    <property type="match status" value="1"/>
</dbReference>
<name>A0AAC9RMH7_9CLOT</name>
<dbReference type="SUPFAM" id="SSF52172">
    <property type="entry name" value="CheY-like"/>
    <property type="match status" value="1"/>
</dbReference>
<evidence type="ECO:0000313" key="9">
    <source>
        <dbReference type="Proteomes" id="UP000177894"/>
    </source>
</evidence>
<dbReference type="SUPFAM" id="SSF109604">
    <property type="entry name" value="HD-domain/PDEase-like"/>
    <property type="match status" value="1"/>
</dbReference>
<evidence type="ECO:0000256" key="1">
    <source>
        <dbReference type="ARBA" id="ARBA00018672"/>
    </source>
</evidence>
<dbReference type="PANTHER" id="PTHR45228">
    <property type="entry name" value="CYCLIC DI-GMP PHOSPHODIESTERASE TM_0186-RELATED"/>
    <property type="match status" value="1"/>
</dbReference>
<dbReference type="SMART" id="SM00471">
    <property type="entry name" value="HDc"/>
    <property type="match status" value="1"/>
</dbReference>
<dbReference type="Pfam" id="PF13487">
    <property type="entry name" value="HD_5"/>
    <property type="match status" value="1"/>
</dbReference>
<keyword evidence="4" id="KW-0175">Coiled coil</keyword>
<dbReference type="SMART" id="SM00448">
    <property type="entry name" value="REC"/>
    <property type="match status" value="1"/>
</dbReference>
<organism evidence="8 10">
    <name type="scientific">Clostridium formicaceticum</name>
    <dbReference type="NCBI Taxonomy" id="1497"/>
    <lineage>
        <taxon>Bacteria</taxon>
        <taxon>Bacillati</taxon>
        <taxon>Bacillota</taxon>
        <taxon>Clostridia</taxon>
        <taxon>Eubacteriales</taxon>
        <taxon>Clostridiaceae</taxon>
        <taxon>Clostridium</taxon>
    </lineage>
</organism>
<dbReference type="CDD" id="cd00077">
    <property type="entry name" value="HDc"/>
    <property type="match status" value="1"/>
</dbReference>
<evidence type="ECO:0000313" key="10">
    <source>
        <dbReference type="Proteomes" id="UP000192478"/>
    </source>
</evidence>
<evidence type="ECO:0000313" key="8">
    <source>
        <dbReference type="EMBL" id="ARE88781.1"/>
    </source>
</evidence>
<dbReference type="EMBL" id="CP020559">
    <property type="protein sequence ID" value="ARE88781.1"/>
    <property type="molecule type" value="Genomic_DNA"/>
</dbReference>